<dbReference type="Pfam" id="PF08447">
    <property type="entry name" value="PAS_3"/>
    <property type="match status" value="1"/>
</dbReference>
<dbReference type="AlphaFoldDB" id="A0A2V2N9Y8"/>
<dbReference type="PRINTS" id="PR00344">
    <property type="entry name" value="BCTRLSENSOR"/>
</dbReference>
<evidence type="ECO:0000256" key="3">
    <source>
        <dbReference type="ARBA" id="ARBA00022553"/>
    </source>
</evidence>
<dbReference type="PANTHER" id="PTHR43304">
    <property type="entry name" value="PHYTOCHROME-LIKE PROTEIN CPH1"/>
    <property type="match status" value="1"/>
</dbReference>
<dbReference type="InterPro" id="IPR003594">
    <property type="entry name" value="HATPase_dom"/>
</dbReference>
<dbReference type="InterPro" id="IPR001789">
    <property type="entry name" value="Sig_transdc_resp-reg_receiver"/>
</dbReference>
<evidence type="ECO:0000259" key="7">
    <source>
        <dbReference type="PROSITE" id="PS50109"/>
    </source>
</evidence>
<dbReference type="EC" id="2.7.13.3" evidence="2"/>
<protein>
    <recommendedName>
        <fullName evidence="2">histidine kinase</fullName>
        <ecNumber evidence="2">2.7.13.3</ecNumber>
    </recommendedName>
</protein>
<comment type="caution">
    <text evidence="11">The sequence shown here is derived from an EMBL/GenBank/DDBJ whole genome shotgun (WGS) entry which is preliminary data.</text>
</comment>
<dbReference type="PROSITE" id="PS50110">
    <property type="entry name" value="RESPONSE_REGULATORY"/>
    <property type="match status" value="1"/>
</dbReference>
<sequence length="750" mass="85764">MIRISGIFGFHSGNRIMSEVTQEDGALELISVLYVDDEEDLLDISKIFLERSGEFHVDIVNSAVTALQSDKILSYDAIISDYMMPEMDGIAFLKSVRTLSRDMPFILFTGRGREEVVIEAINNGADFYLQKGGNPKAQFAELMHKIRQVVRRRQAEKDLSEQRIFNDAIFTSVPGLLYIYDEDGHLIRWNKNNESLTGFTTEELQGKHFLDWFEDPADKEQIKKAVEQTFREGSGSAQANISTKDGRKIPHFLTAVRVEIGDKKYFTGIGIDISPLKEAEKTIQERDEQYRRFARNAPDMIYRYSITEGRFLFVNPASSVLTGYLPEDFYQDPVLFDRIIHPSWKEVLDEKKRELFEGHSPIIFEYQIIDKDGKNHWLNQRKVLVRDEAGKPVAIEGIITDISSIKQADEELRRSEQRFDAVTRNAGSWIWEIDTEGIYRYSNPAVFDILGYHPDEIVGKMHFLDTFDPSIRDTVAELSLTIFRERENFKNFENLNRHKDGSIVLLSTCGSPVYNEKGEFSGYWGVDEDITEQVKTRDALKQANQKLSMLASVTRHDILNKIAVIKGYLAVVSMEFETPELMEYVRMMKSATASIQSQIEFTRTYQNLGTEEPVWINLQSILPVSQVPDEIIMSIHLPDVAVFADQMIEKVFFNLLDNSTRHGKNVTELVVSGREQQDGFLVTWEDNGVGIPEEEKNLIFERGYGKNTGLGLFLAREILSLTEAVITETGEPGKGARFELLFSKGNYRIL</sequence>
<gene>
    <name evidence="11" type="ORF">DLD82_04070</name>
</gene>
<organism evidence="11 12">
    <name type="scientific">Methanospirillum stamsii</name>
    <dbReference type="NCBI Taxonomy" id="1277351"/>
    <lineage>
        <taxon>Archaea</taxon>
        <taxon>Methanobacteriati</taxon>
        <taxon>Methanobacteriota</taxon>
        <taxon>Stenosarchaea group</taxon>
        <taxon>Methanomicrobia</taxon>
        <taxon>Methanomicrobiales</taxon>
        <taxon>Methanospirillaceae</taxon>
        <taxon>Methanospirillum</taxon>
    </lineage>
</organism>
<dbReference type="PROSITE" id="PS50109">
    <property type="entry name" value="HIS_KIN"/>
    <property type="match status" value="1"/>
</dbReference>
<dbReference type="SMART" id="SM00091">
    <property type="entry name" value="PAS"/>
    <property type="match status" value="3"/>
</dbReference>
<evidence type="ECO:0000313" key="11">
    <source>
        <dbReference type="EMBL" id="PWR75550.1"/>
    </source>
</evidence>
<evidence type="ECO:0000256" key="1">
    <source>
        <dbReference type="ARBA" id="ARBA00000085"/>
    </source>
</evidence>
<keyword evidence="4" id="KW-0808">Transferase</keyword>
<keyword evidence="3 6" id="KW-0597">Phosphoprotein</keyword>
<dbReference type="NCBIfam" id="TIGR00229">
    <property type="entry name" value="sensory_box"/>
    <property type="match status" value="3"/>
</dbReference>
<dbReference type="InterPro" id="IPR004358">
    <property type="entry name" value="Sig_transdc_His_kin-like_C"/>
</dbReference>
<dbReference type="InterPro" id="IPR011006">
    <property type="entry name" value="CheY-like_superfamily"/>
</dbReference>
<name>A0A2V2N9Y8_9EURY</name>
<dbReference type="CDD" id="cd00130">
    <property type="entry name" value="PAS"/>
    <property type="match status" value="3"/>
</dbReference>
<dbReference type="InterPro" id="IPR013767">
    <property type="entry name" value="PAS_fold"/>
</dbReference>
<evidence type="ECO:0000259" key="8">
    <source>
        <dbReference type="PROSITE" id="PS50110"/>
    </source>
</evidence>
<dbReference type="Pfam" id="PF00072">
    <property type="entry name" value="Response_reg"/>
    <property type="match status" value="1"/>
</dbReference>
<dbReference type="PANTHER" id="PTHR43304:SF1">
    <property type="entry name" value="PAC DOMAIN-CONTAINING PROTEIN"/>
    <property type="match status" value="1"/>
</dbReference>
<dbReference type="InterPro" id="IPR036890">
    <property type="entry name" value="HATPase_C_sf"/>
</dbReference>
<evidence type="ECO:0000259" key="9">
    <source>
        <dbReference type="PROSITE" id="PS50112"/>
    </source>
</evidence>
<dbReference type="GO" id="GO:0000160">
    <property type="term" value="P:phosphorelay signal transduction system"/>
    <property type="evidence" value="ECO:0007669"/>
    <property type="project" value="InterPro"/>
</dbReference>
<dbReference type="SMART" id="SM00448">
    <property type="entry name" value="REC"/>
    <property type="match status" value="1"/>
</dbReference>
<dbReference type="PROSITE" id="PS50112">
    <property type="entry name" value="PAS"/>
    <property type="match status" value="3"/>
</dbReference>
<feature type="domain" description="PAC" evidence="10">
    <location>
        <begin position="490"/>
        <end position="542"/>
    </location>
</feature>
<dbReference type="Proteomes" id="UP000245934">
    <property type="component" value="Unassembled WGS sequence"/>
</dbReference>
<evidence type="ECO:0000256" key="5">
    <source>
        <dbReference type="ARBA" id="ARBA00022777"/>
    </source>
</evidence>
<dbReference type="InterPro" id="IPR001610">
    <property type="entry name" value="PAC"/>
</dbReference>
<feature type="domain" description="PAC" evidence="10">
    <location>
        <begin position="235"/>
        <end position="285"/>
    </location>
</feature>
<dbReference type="InterPro" id="IPR000700">
    <property type="entry name" value="PAS-assoc_C"/>
</dbReference>
<feature type="domain" description="PAS" evidence="9">
    <location>
        <begin position="415"/>
        <end position="487"/>
    </location>
</feature>
<dbReference type="CDD" id="cd00075">
    <property type="entry name" value="HATPase"/>
    <property type="match status" value="1"/>
</dbReference>
<dbReference type="Gene3D" id="3.40.50.2300">
    <property type="match status" value="1"/>
</dbReference>
<keyword evidence="12" id="KW-1185">Reference proteome</keyword>
<dbReference type="PROSITE" id="PS50113">
    <property type="entry name" value="PAC"/>
    <property type="match status" value="3"/>
</dbReference>
<dbReference type="EMBL" id="QGMZ01000009">
    <property type="protein sequence ID" value="PWR75550.1"/>
    <property type="molecule type" value="Genomic_DNA"/>
</dbReference>
<dbReference type="SUPFAM" id="SSF55874">
    <property type="entry name" value="ATPase domain of HSP90 chaperone/DNA topoisomerase II/histidine kinase"/>
    <property type="match status" value="1"/>
</dbReference>
<dbReference type="SMART" id="SM00086">
    <property type="entry name" value="PAC"/>
    <property type="match status" value="3"/>
</dbReference>
<dbReference type="SMART" id="SM00387">
    <property type="entry name" value="HATPase_c"/>
    <property type="match status" value="1"/>
</dbReference>
<dbReference type="GO" id="GO:0004673">
    <property type="term" value="F:protein histidine kinase activity"/>
    <property type="evidence" value="ECO:0007669"/>
    <property type="project" value="UniProtKB-EC"/>
</dbReference>
<evidence type="ECO:0000256" key="2">
    <source>
        <dbReference type="ARBA" id="ARBA00012438"/>
    </source>
</evidence>
<keyword evidence="5" id="KW-0418">Kinase</keyword>
<dbReference type="Pfam" id="PF13426">
    <property type="entry name" value="PAS_9"/>
    <property type="match status" value="1"/>
</dbReference>
<dbReference type="InterPro" id="IPR000014">
    <property type="entry name" value="PAS"/>
</dbReference>
<dbReference type="Pfam" id="PF00989">
    <property type="entry name" value="PAS"/>
    <property type="match status" value="1"/>
</dbReference>
<dbReference type="SUPFAM" id="SSF52172">
    <property type="entry name" value="CheY-like"/>
    <property type="match status" value="1"/>
</dbReference>
<dbReference type="SUPFAM" id="SSF55785">
    <property type="entry name" value="PYP-like sensor domain (PAS domain)"/>
    <property type="match status" value="3"/>
</dbReference>
<feature type="modified residue" description="4-aspartylphosphate" evidence="6">
    <location>
        <position position="81"/>
    </location>
</feature>
<dbReference type="InterPro" id="IPR052162">
    <property type="entry name" value="Sensor_kinase/Photoreceptor"/>
</dbReference>
<feature type="domain" description="PAS" evidence="9">
    <location>
        <begin position="286"/>
        <end position="359"/>
    </location>
</feature>
<evidence type="ECO:0000259" key="10">
    <source>
        <dbReference type="PROSITE" id="PS50113"/>
    </source>
</evidence>
<evidence type="ECO:0000313" key="12">
    <source>
        <dbReference type="Proteomes" id="UP000245934"/>
    </source>
</evidence>
<evidence type="ECO:0000256" key="4">
    <source>
        <dbReference type="ARBA" id="ARBA00022679"/>
    </source>
</evidence>
<feature type="domain" description="Histidine kinase" evidence="7">
    <location>
        <begin position="553"/>
        <end position="746"/>
    </location>
</feature>
<proteinExistence type="predicted"/>
<reference evidence="11 12" key="1">
    <citation type="submission" date="2018-05" db="EMBL/GenBank/DDBJ databases">
        <title>Draft genome of Methanospirillum stamsii Pt1.</title>
        <authorList>
            <person name="Dueholm M.S."/>
            <person name="Nielsen P.H."/>
            <person name="Bakmann L.F."/>
            <person name="Otzen D.E."/>
        </authorList>
    </citation>
    <scope>NUCLEOTIDE SEQUENCE [LARGE SCALE GENOMIC DNA]</scope>
    <source>
        <strain evidence="11 12">Pt1</strain>
    </source>
</reference>
<dbReference type="Pfam" id="PF02518">
    <property type="entry name" value="HATPase_c"/>
    <property type="match status" value="1"/>
</dbReference>
<dbReference type="InterPro" id="IPR013655">
    <property type="entry name" value="PAS_fold_3"/>
</dbReference>
<dbReference type="InterPro" id="IPR035965">
    <property type="entry name" value="PAS-like_dom_sf"/>
</dbReference>
<dbReference type="GO" id="GO:0006355">
    <property type="term" value="P:regulation of DNA-templated transcription"/>
    <property type="evidence" value="ECO:0007669"/>
    <property type="project" value="InterPro"/>
</dbReference>
<accession>A0A2V2N9Y8</accession>
<dbReference type="Gene3D" id="3.30.450.20">
    <property type="entry name" value="PAS domain"/>
    <property type="match status" value="3"/>
</dbReference>
<feature type="domain" description="Response regulatory" evidence="8">
    <location>
        <begin position="31"/>
        <end position="146"/>
    </location>
</feature>
<comment type="catalytic activity">
    <reaction evidence="1">
        <text>ATP + protein L-histidine = ADP + protein N-phospho-L-histidine.</text>
        <dbReference type="EC" id="2.7.13.3"/>
    </reaction>
</comment>
<evidence type="ECO:0000256" key="6">
    <source>
        <dbReference type="PROSITE-ProRule" id="PRU00169"/>
    </source>
</evidence>
<dbReference type="Gene3D" id="3.30.565.10">
    <property type="entry name" value="Histidine kinase-like ATPase, C-terminal domain"/>
    <property type="match status" value="1"/>
</dbReference>
<feature type="domain" description="PAS" evidence="9">
    <location>
        <begin position="169"/>
        <end position="233"/>
    </location>
</feature>
<feature type="domain" description="PAC" evidence="10">
    <location>
        <begin position="362"/>
        <end position="414"/>
    </location>
</feature>
<dbReference type="InterPro" id="IPR005467">
    <property type="entry name" value="His_kinase_dom"/>
</dbReference>
<dbReference type="CDD" id="cd00156">
    <property type="entry name" value="REC"/>
    <property type="match status" value="1"/>
</dbReference>